<evidence type="ECO:0000313" key="5">
    <source>
        <dbReference type="Proteomes" id="UP000261166"/>
    </source>
</evidence>
<dbReference type="GO" id="GO:0016020">
    <property type="term" value="C:membrane"/>
    <property type="evidence" value="ECO:0007669"/>
    <property type="project" value="InterPro"/>
</dbReference>
<evidence type="ECO:0000256" key="1">
    <source>
        <dbReference type="SAM" id="Phobius"/>
    </source>
</evidence>
<protein>
    <submittedName>
        <fullName evidence="4">Sensor histidine kinase</fullName>
    </submittedName>
</protein>
<dbReference type="InterPro" id="IPR036890">
    <property type="entry name" value="HATPase_C_sf"/>
</dbReference>
<dbReference type="Proteomes" id="UP000261166">
    <property type="component" value="Unassembled WGS sequence"/>
</dbReference>
<keyword evidence="4" id="KW-0418">Kinase</keyword>
<dbReference type="RefSeq" id="WP_025489151.1">
    <property type="nucleotide sequence ID" value="NZ_JBKVAZ010000015.1"/>
</dbReference>
<dbReference type="Pfam" id="PF02518">
    <property type="entry name" value="HATPase_c"/>
    <property type="match status" value="1"/>
</dbReference>
<name>A0A3E3J5R6_9FIRM</name>
<feature type="domain" description="Histidine kinase/HSP90-like ATPase" evidence="2">
    <location>
        <begin position="460"/>
        <end position="572"/>
    </location>
</feature>
<reference evidence="4 5" key="1">
    <citation type="submission" date="2018-08" db="EMBL/GenBank/DDBJ databases">
        <title>A genome reference for cultivated species of the human gut microbiota.</title>
        <authorList>
            <person name="Zou Y."/>
            <person name="Xue W."/>
            <person name="Luo G."/>
        </authorList>
    </citation>
    <scope>NUCLEOTIDE SEQUENCE [LARGE SCALE GENOMIC DNA]</scope>
    <source>
        <strain evidence="4 5">AF26-4BH</strain>
    </source>
</reference>
<keyword evidence="1" id="KW-0472">Membrane</keyword>
<dbReference type="OrthoDB" id="9780718at2"/>
<dbReference type="InterPro" id="IPR050640">
    <property type="entry name" value="Bact_2-comp_sensor_kinase"/>
</dbReference>
<feature type="transmembrane region" description="Helical" evidence="1">
    <location>
        <begin position="278"/>
        <end position="297"/>
    </location>
</feature>
<feature type="transmembrane region" description="Helical" evidence="1">
    <location>
        <begin position="12"/>
        <end position="32"/>
    </location>
</feature>
<feature type="domain" description="Signal transduction histidine kinase internal region" evidence="3">
    <location>
        <begin position="362"/>
        <end position="438"/>
    </location>
</feature>
<dbReference type="EMBL" id="QVLU01000001">
    <property type="protein sequence ID" value="RGE74633.1"/>
    <property type="molecule type" value="Genomic_DNA"/>
</dbReference>
<proteinExistence type="predicted"/>
<dbReference type="AlphaFoldDB" id="A0A3E3J5R6"/>
<dbReference type="InterPro" id="IPR010559">
    <property type="entry name" value="Sig_transdc_His_kin_internal"/>
</dbReference>
<keyword evidence="1" id="KW-0812">Transmembrane</keyword>
<organism evidence="4 5">
    <name type="scientific">Eisenbergiella massiliensis</name>
    <dbReference type="NCBI Taxonomy" id="1720294"/>
    <lineage>
        <taxon>Bacteria</taxon>
        <taxon>Bacillati</taxon>
        <taxon>Bacillota</taxon>
        <taxon>Clostridia</taxon>
        <taxon>Lachnospirales</taxon>
        <taxon>Lachnospiraceae</taxon>
        <taxon>Eisenbergiella</taxon>
    </lineage>
</organism>
<sequence>MHRIKKNLSLKTRIFLFFFGILLLMICTYIFAISRFITRFTEEQLNADYVSILSETCDTTENLLWNLTLTSQQLLENDDILANLINWQDAADHYSRQKYYENILGSISSLTMANTDIALIYLFDPSQNAFIYSSLPVDDATDSTNVLYQNSAFCFEGPCKSQSRFIGNPVLILNRTEMLSNGNAVTLSVESGYYSLDNPIHAAERKSAYLVFTNYKEDIIFSTFPKDWDEKKILTDLQFGVSRDFRFFTKKNPQGWSVHIVIPNHVYTRDYRLAIRDFMLCSILVAILAGVFAIYFWRSIYHPLQLFDKQLNILLSDDTGTEPLHSSVPEYDYLLHKIVLLQKQIQDMIHKIIVSEKLHTKMQLEKMRAQINPHFLMNTLNTLHWMALMNQQMDIDRITQALSHLLSYNLDKESNSTNLKNELSALREYVTLQQVRYNFNFEITKSDEASELNFPCPKFILQPLVENSLSHGYREQMDILLRITVGERIIISLQDTGTGMDNGTLQKLRQIIPYSGSEIAETLAGSDSSNMNFGIGLPYVIQSLNDFYSGKYDFSINSSLNEGTIITLTIPKLRGGGYYAENIDN</sequence>
<dbReference type="Pfam" id="PF06580">
    <property type="entry name" value="His_kinase"/>
    <property type="match status" value="1"/>
</dbReference>
<comment type="caution">
    <text evidence="4">The sequence shown here is derived from an EMBL/GenBank/DDBJ whole genome shotgun (WGS) entry which is preliminary data.</text>
</comment>
<evidence type="ECO:0000313" key="4">
    <source>
        <dbReference type="EMBL" id="RGE74633.1"/>
    </source>
</evidence>
<dbReference type="PANTHER" id="PTHR34220">
    <property type="entry name" value="SENSOR HISTIDINE KINASE YPDA"/>
    <property type="match status" value="1"/>
</dbReference>
<dbReference type="SUPFAM" id="SSF55874">
    <property type="entry name" value="ATPase domain of HSP90 chaperone/DNA topoisomerase II/histidine kinase"/>
    <property type="match status" value="1"/>
</dbReference>
<dbReference type="GO" id="GO:0000155">
    <property type="term" value="F:phosphorelay sensor kinase activity"/>
    <property type="evidence" value="ECO:0007669"/>
    <property type="project" value="InterPro"/>
</dbReference>
<keyword evidence="1" id="KW-1133">Transmembrane helix</keyword>
<dbReference type="Gene3D" id="3.30.565.10">
    <property type="entry name" value="Histidine kinase-like ATPase, C-terminal domain"/>
    <property type="match status" value="1"/>
</dbReference>
<keyword evidence="4" id="KW-0808">Transferase</keyword>
<dbReference type="InterPro" id="IPR003594">
    <property type="entry name" value="HATPase_dom"/>
</dbReference>
<dbReference type="PANTHER" id="PTHR34220:SF7">
    <property type="entry name" value="SENSOR HISTIDINE KINASE YPDA"/>
    <property type="match status" value="1"/>
</dbReference>
<accession>A0A3E3J5R6</accession>
<evidence type="ECO:0000259" key="2">
    <source>
        <dbReference type="Pfam" id="PF02518"/>
    </source>
</evidence>
<gene>
    <name evidence="4" type="ORF">DWY69_01350</name>
</gene>
<evidence type="ECO:0000259" key="3">
    <source>
        <dbReference type="Pfam" id="PF06580"/>
    </source>
</evidence>